<dbReference type="InterPro" id="IPR050695">
    <property type="entry name" value="N-acetylmuramoyl_amidase_3"/>
</dbReference>
<comment type="caution">
    <text evidence="2">The sequence shown here is derived from an EMBL/GenBank/DDBJ whole genome shotgun (WGS) entry which is preliminary data.</text>
</comment>
<dbReference type="EMBL" id="JAMRYU010000012">
    <property type="protein sequence ID" value="MDC4240878.1"/>
    <property type="molecule type" value="Genomic_DNA"/>
</dbReference>
<dbReference type="Pfam" id="PF01520">
    <property type="entry name" value="Amidase_3"/>
    <property type="match status" value="1"/>
</dbReference>
<dbReference type="Proteomes" id="UP001141183">
    <property type="component" value="Unassembled WGS sequence"/>
</dbReference>
<protein>
    <submittedName>
        <fullName evidence="2">N-acetylmuramoyl-L-alanine amidase</fullName>
    </submittedName>
</protein>
<proteinExistence type="predicted"/>
<dbReference type="InterPro" id="IPR002508">
    <property type="entry name" value="MurNAc-LAA_cat"/>
</dbReference>
<dbReference type="GO" id="GO:0030288">
    <property type="term" value="C:outer membrane-bounded periplasmic space"/>
    <property type="evidence" value="ECO:0007669"/>
    <property type="project" value="TreeGrafter"/>
</dbReference>
<dbReference type="PANTHER" id="PTHR30404:SF8">
    <property type="entry name" value="AUTOLYSIN PH-RELATED"/>
    <property type="match status" value="1"/>
</dbReference>
<dbReference type="RefSeq" id="WP_272470399.1">
    <property type="nucleotide sequence ID" value="NZ_JAMRYU010000012.1"/>
</dbReference>
<gene>
    <name evidence="2" type="ORF">NE398_11985</name>
</gene>
<dbReference type="PANTHER" id="PTHR30404">
    <property type="entry name" value="N-ACETYLMURAMOYL-L-ALANINE AMIDASE"/>
    <property type="match status" value="1"/>
</dbReference>
<organism evidence="2 3">
    <name type="scientific">Clostridium tertium</name>
    <dbReference type="NCBI Taxonomy" id="1559"/>
    <lineage>
        <taxon>Bacteria</taxon>
        <taxon>Bacillati</taxon>
        <taxon>Bacillota</taxon>
        <taxon>Clostridia</taxon>
        <taxon>Eubacteriales</taxon>
        <taxon>Clostridiaceae</taxon>
        <taxon>Clostridium</taxon>
    </lineage>
</organism>
<dbReference type="SMART" id="SM00646">
    <property type="entry name" value="Ami_3"/>
    <property type="match status" value="1"/>
</dbReference>
<evidence type="ECO:0000313" key="2">
    <source>
        <dbReference type="EMBL" id="MDC4240878.1"/>
    </source>
</evidence>
<sequence>MKILLIAGHGAGDPGACSNYGVEATETRRVVEMLKVQFGLYDGVSVDVYPIERNAYADIGAGALQVNFANYDYVLEVHFNSAANASATGVEIWVTPVETGITVEQAIVNKVSSLGYANRGVKREDFRVIRTVKNRGVSAALIETCFISNQGDMDRYNNNFAKVCNAIVEGVAEGYGLNKNNNIVYDESGKVIYSYVVSNKKYLNLKPHVTSWRVYPLDKAPVVGNECAKLAPATYGGLSYKILEDKGDIKIIKTEMFGKVQIYAPRDNDSSITENPIY</sequence>
<reference evidence="2" key="1">
    <citation type="submission" date="2022-05" db="EMBL/GenBank/DDBJ databases">
        <title>Draft genome sequence of Clostridium tertium strain CP3 isolated from Peru.</title>
        <authorList>
            <person name="Hurtado R."/>
            <person name="Lima L."/>
            <person name="Sousa T."/>
            <person name="Jaiswal A.K."/>
            <person name="Tiwari S."/>
            <person name="Maturrano L."/>
            <person name="Brenig B."/>
            <person name="Azevedo V."/>
        </authorList>
    </citation>
    <scope>NUCLEOTIDE SEQUENCE</scope>
    <source>
        <strain evidence="2">CP3</strain>
    </source>
</reference>
<evidence type="ECO:0000259" key="1">
    <source>
        <dbReference type="SMART" id="SM00646"/>
    </source>
</evidence>
<dbReference type="GO" id="GO:0008745">
    <property type="term" value="F:N-acetylmuramoyl-L-alanine amidase activity"/>
    <property type="evidence" value="ECO:0007669"/>
    <property type="project" value="InterPro"/>
</dbReference>
<feature type="domain" description="MurNAc-LAA" evidence="1">
    <location>
        <begin position="63"/>
        <end position="172"/>
    </location>
</feature>
<dbReference type="GO" id="GO:0009253">
    <property type="term" value="P:peptidoglycan catabolic process"/>
    <property type="evidence" value="ECO:0007669"/>
    <property type="project" value="InterPro"/>
</dbReference>
<dbReference type="Gene3D" id="3.40.630.40">
    <property type="entry name" value="Zn-dependent exopeptidases"/>
    <property type="match status" value="1"/>
</dbReference>
<dbReference type="CDD" id="cd02696">
    <property type="entry name" value="MurNAc-LAA"/>
    <property type="match status" value="1"/>
</dbReference>
<evidence type="ECO:0000313" key="3">
    <source>
        <dbReference type="Proteomes" id="UP001141183"/>
    </source>
</evidence>
<dbReference type="AlphaFoldDB" id="A0A9X4B331"/>
<dbReference type="SUPFAM" id="SSF53187">
    <property type="entry name" value="Zn-dependent exopeptidases"/>
    <property type="match status" value="1"/>
</dbReference>
<name>A0A9X4B331_9CLOT</name>
<keyword evidence="3" id="KW-1185">Reference proteome</keyword>
<accession>A0A9X4B331</accession>